<dbReference type="PANTHER" id="PTHR33164">
    <property type="entry name" value="TRANSCRIPTIONAL REGULATOR, MARR FAMILY"/>
    <property type="match status" value="1"/>
</dbReference>
<feature type="domain" description="HTH marR-type" evidence="1">
    <location>
        <begin position="7"/>
        <end position="136"/>
    </location>
</feature>
<dbReference type="PANTHER" id="PTHR33164:SF43">
    <property type="entry name" value="HTH-TYPE TRANSCRIPTIONAL REPRESSOR YETL"/>
    <property type="match status" value="1"/>
</dbReference>
<gene>
    <name evidence="2" type="ORF">H9728_03270</name>
</gene>
<evidence type="ECO:0000259" key="1">
    <source>
        <dbReference type="PROSITE" id="PS50995"/>
    </source>
</evidence>
<reference evidence="2" key="1">
    <citation type="journal article" date="2021" name="PeerJ">
        <title>Extensive microbial diversity within the chicken gut microbiome revealed by metagenomics and culture.</title>
        <authorList>
            <person name="Gilroy R."/>
            <person name="Ravi A."/>
            <person name="Getino M."/>
            <person name="Pursley I."/>
            <person name="Horton D.L."/>
            <person name="Alikhan N.F."/>
            <person name="Baker D."/>
            <person name="Gharbi K."/>
            <person name="Hall N."/>
            <person name="Watson M."/>
            <person name="Adriaenssens E.M."/>
            <person name="Foster-Nyarko E."/>
            <person name="Jarju S."/>
            <person name="Secka A."/>
            <person name="Antonio M."/>
            <person name="Oren A."/>
            <person name="Chaudhuri R.R."/>
            <person name="La Ragione R."/>
            <person name="Hildebrand F."/>
            <person name="Pallen M.J."/>
        </authorList>
    </citation>
    <scope>NUCLEOTIDE SEQUENCE</scope>
    <source>
        <strain evidence="2">CHK199-9574</strain>
    </source>
</reference>
<dbReference type="Pfam" id="PF13463">
    <property type="entry name" value="HTH_27"/>
    <property type="match status" value="1"/>
</dbReference>
<name>A0A9D2CEP9_9FIRM</name>
<dbReference type="InterPro" id="IPR036388">
    <property type="entry name" value="WH-like_DNA-bd_sf"/>
</dbReference>
<reference evidence="2" key="2">
    <citation type="submission" date="2021-04" db="EMBL/GenBank/DDBJ databases">
        <authorList>
            <person name="Gilroy R."/>
        </authorList>
    </citation>
    <scope>NUCLEOTIDE SEQUENCE</scope>
    <source>
        <strain evidence="2">CHK199-9574</strain>
    </source>
</reference>
<protein>
    <submittedName>
        <fullName evidence="2">MarR family winged helix-turn-helix transcriptional regulator</fullName>
    </submittedName>
</protein>
<dbReference type="Proteomes" id="UP000824135">
    <property type="component" value="Unassembled WGS sequence"/>
</dbReference>
<dbReference type="GO" id="GO:0006950">
    <property type="term" value="P:response to stress"/>
    <property type="evidence" value="ECO:0007669"/>
    <property type="project" value="TreeGrafter"/>
</dbReference>
<sequence length="152" mass="17835">MNKQELRDELMHQLWRMNKMDLIVSLQEFIEGETATLSFLGSCAGRQVTPSQISDNLHISRARTANILRSLRRKKFVEMCILEDDRRKMCVSLTEAGKAFLEEKRRFLTEYFDLYVEVLGEQDIKELTRLLEKTADSERLLKENNQIPGRKP</sequence>
<dbReference type="Gene3D" id="1.10.10.10">
    <property type="entry name" value="Winged helix-like DNA-binding domain superfamily/Winged helix DNA-binding domain"/>
    <property type="match status" value="1"/>
</dbReference>
<organism evidence="2 3">
    <name type="scientific">Candidatus Borkfalkia excrementavium</name>
    <dbReference type="NCBI Taxonomy" id="2838505"/>
    <lineage>
        <taxon>Bacteria</taxon>
        <taxon>Bacillati</taxon>
        <taxon>Bacillota</taxon>
        <taxon>Clostridia</taxon>
        <taxon>Christensenellales</taxon>
        <taxon>Christensenellaceae</taxon>
        <taxon>Candidatus Borkfalkia</taxon>
    </lineage>
</organism>
<evidence type="ECO:0000313" key="2">
    <source>
        <dbReference type="EMBL" id="HIY78043.1"/>
    </source>
</evidence>
<dbReference type="SUPFAM" id="SSF46785">
    <property type="entry name" value="Winged helix' DNA-binding domain"/>
    <property type="match status" value="1"/>
</dbReference>
<dbReference type="PROSITE" id="PS50995">
    <property type="entry name" value="HTH_MARR_2"/>
    <property type="match status" value="1"/>
</dbReference>
<dbReference type="GO" id="GO:0003700">
    <property type="term" value="F:DNA-binding transcription factor activity"/>
    <property type="evidence" value="ECO:0007669"/>
    <property type="project" value="InterPro"/>
</dbReference>
<dbReference type="InterPro" id="IPR036390">
    <property type="entry name" value="WH_DNA-bd_sf"/>
</dbReference>
<comment type="caution">
    <text evidence="2">The sequence shown here is derived from an EMBL/GenBank/DDBJ whole genome shotgun (WGS) entry which is preliminary data.</text>
</comment>
<dbReference type="InterPro" id="IPR000835">
    <property type="entry name" value="HTH_MarR-typ"/>
</dbReference>
<dbReference type="EMBL" id="DXCO01000026">
    <property type="protein sequence ID" value="HIY78043.1"/>
    <property type="molecule type" value="Genomic_DNA"/>
</dbReference>
<dbReference type="SMART" id="SM00347">
    <property type="entry name" value="HTH_MARR"/>
    <property type="match status" value="1"/>
</dbReference>
<dbReference type="AlphaFoldDB" id="A0A9D2CEP9"/>
<proteinExistence type="predicted"/>
<evidence type="ECO:0000313" key="3">
    <source>
        <dbReference type="Proteomes" id="UP000824135"/>
    </source>
</evidence>
<dbReference type="InterPro" id="IPR039422">
    <property type="entry name" value="MarR/SlyA-like"/>
</dbReference>
<accession>A0A9D2CEP9</accession>